<dbReference type="EMBL" id="VBOR01000044">
    <property type="protein sequence ID" value="TMQ50043.1"/>
    <property type="molecule type" value="Genomic_DNA"/>
</dbReference>
<feature type="transmembrane region" description="Helical" evidence="8">
    <location>
        <begin position="473"/>
        <end position="492"/>
    </location>
</feature>
<dbReference type="AlphaFoldDB" id="A0A538SF90"/>
<dbReference type="Gene3D" id="3.40.190.10">
    <property type="entry name" value="Periplasmic binding protein-like II"/>
    <property type="match status" value="1"/>
</dbReference>
<keyword evidence="3 8" id="KW-0812">Transmembrane</keyword>
<keyword evidence="5 8" id="KW-0472">Membrane</keyword>
<feature type="signal peptide" evidence="9">
    <location>
        <begin position="1"/>
        <end position="29"/>
    </location>
</feature>
<evidence type="ECO:0000256" key="8">
    <source>
        <dbReference type="RuleBase" id="RU363032"/>
    </source>
</evidence>
<dbReference type="SUPFAM" id="SSF161098">
    <property type="entry name" value="MetI-like"/>
    <property type="match status" value="1"/>
</dbReference>
<comment type="similarity">
    <text evidence="7">In the N-terminal section; belongs to the binding-protein-dependent transport system permease family.</text>
</comment>
<dbReference type="Gene3D" id="1.10.3720.10">
    <property type="entry name" value="MetI-like"/>
    <property type="match status" value="1"/>
</dbReference>
<reference evidence="11 12" key="1">
    <citation type="journal article" date="2019" name="Nat. Microbiol.">
        <title>Mediterranean grassland soil C-N compound turnover is dependent on rainfall and depth, and is mediated by genomically divergent microorganisms.</title>
        <authorList>
            <person name="Diamond S."/>
            <person name="Andeer P.F."/>
            <person name="Li Z."/>
            <person name="Crits-Christoph A."/>
            <person name="Burstein D."/>
            <person name="Anantharaman K."/>
            <person name="Lane K.R."/>
            <person name="Thomas B.C."/>
            <person name="Pan C."/>
            <person name="Northen T.R."/>
            <person name="Banfield J.F."/>
        </authorList>
    </citation>
    <scope>NUCLEOTIDE SEQUENCE [LARGE SCALE GENOMIC DNA]</scope>
    <source>
        <strain evidence="11">WS_1</strain>
    </source>
</reference>
<comment type="subcellular location">
    <subcellularLocation>
        <location evidence="8">Cell membrane</location>
        <topology evidence="8">Multi-pass membrane protein</topology>
    </subcellularLocation>
    <subcellularLocation>
        <location evidence="1">Membrane</location>
        <topology evidence="1">Multi-pass membrane protein</topology>
    </subcellularLocation>
</comment>
<dbReference type="PROSITE" id="PS50928">
    <property type="entry name" value="ABC_TM1"/>
    <property type="match status" value="1"/>
</dbReference>
<evidence type="ECO:0000313" key="12">
    <source>
        <dbReference type="Proteomes" id="UP000316292"/>
    </source>
</evidence>
<evidence type="ECO:0000256" key="6">
    <source>
        <dbReference type="ARBA" id="ARBA00035642"/>
    </source>
</evidence>
<dbReference type="Proteomes" id="UP000316292">
    <property type="component" value="Unassembled WGS sequence"/>
</dbReference>
<proteinExistence type="inferred from homology"/>
<dbReference type="GO" id="GO:0043190">
    <property type="term" value="C:ATP-binding cassette (ABC) transporter complex"/>
    <property type="evidence" value="ECO:0007669"/>
    <property type="project" value="InterPro"/>
</dbReference>
<feature type="transmembrane region" description="Helical" evidence="8">
    <location>
        <begin position="360"/>
        <end position="388"/>
    </location>
</feature>
<evidence type="ECO:0000313" key="11">
    <source>
        <dbReference type="EMBL" id="TMQ50043.1"/>
    </source>
</evidence>
<dbReference type="Pfam" id="PF04069">
    <property type="entry name" value="OpuAC"/>
    <property type="match status" value="1"/>
</dbReference>
<dbReference type="PANTHER" id="PTHR30177:SF4">
    <property type="entry name" value="OSMOPROTECTANT IMPORT PERMEASE PROTEIN OSMW"/>
    <property type="match status" value="1"/>
</dbReference>
<feature type="transmembrane region" description="Helical" evidence="8">
    <location>
        <begin position="317"/>
        <end position="339"/>
    </location>
</feature>
<evidence type="ECO:0000259" key="10">
    <source>
        <dbReference type="PROSITE" id="PS50928"/>
    </source>
</evidence>
<evidence type="ECO:0000256" key="9">
    <source>
        <dbReference type="SAM" id="SignalP"/>
    </source>
</evidence>
<feature type="transmembrane region" description="Helical" evidence="8">
    <location>
        <begin position="431"/>
        <end position="453"/>
    </location>
</feature>
<evidence type="ECO:0000256" key="1">
    <source>
        <dbReference type="ARBA" id="ARBA00004141"/>
    </source>
</evidence>
<feature type="chain" id="PRO_5021967329" evidence="9">
    <location>
        <begin position="30"/>
        <end position="511"/>
    </location>
</feature>
<dbReference type="InterPro" id="IPR000515">
    <property type="entry name" value="MetI-like"/>
</dbReference>
<name>A0A538SF90_UNCEI</name>
<evidence type="ECO:0000256" key="7">
    <source>
        <dbReference type="ARBA" id="ARBA00035652"/>
    </source>
</evidence>
<dbReference type="SUPFAM" id="SSF53850">
    <property type="entry name" value="Periplasmic binding protein-like II"/>
    <property type="match status" value="1"/>
</dbReference>
<dbReference type="InterPro" id="IPR051204">
    <property type="entry name" value="ABC_transp_perm/SBD"/>
</dbReference>
<dbReference type="CDD" id="cd06261">
    <property type="entry name" value="TM_PBP2"/>
    <property type="match status" value="1"/>
</dbReference>
<dbReference type="GO" id="GO:0022857">
    <property type="term" value="F:transmembrane transporter activity"/>
    <property type="evidence" value="ECO:0007669"/>
    <property type="project" value="InterPro"/>
</dbReference>
<dbReference type="InterPro" id="IPR035906">
    <property type="entry name" value="MetI-like_sf"/>
</dbReference>
<comment type="caution">
    <text evidence="11">The sequence shown here is derived from an EMBL/GenBank/DDBJ whole genome shotgun (WGS) entry which is preliminary data.</text>
</comment>
<organism evidence="11 12">
    <name type="scientific">Eiseniibacteriota bacterium</name>
    <dbReference type="NCBI Taxonomy" id="2212470"/>
    <lineage>
        <taxon>Bacteria</taxon>
        <taxon>Candidatus Eiseniibacteriota</taxon>
    </lineage>
</organism>
<comment type="similarity">
    <text evidence="8">Belongs to the binding-protein-dependent transport system permease family.</text>
</comment>
<dbReference type="InterPro" id="IPR007210">
    <property type="entry name" value="ABC_Gly_betaine_transp_sub-bd"/>
</dbReference>
<feature type="domain" description="ABC transmembrane type-1" evidence="10">
    <location>
        <begin position="313"/>
        <end position="496"/>
    </location>
</feature>
<evidence type="ECO:0000256" key="4">
    <source>
        <dbReference type="ARBA" id="ARBA00022989"/>
    </source>
</evidence>
<comment type="similarity">
    <text evidence="6">In the C-terminal section; belongs to the OsmX family.</text>
</comment>
<evidence type="ECO:0000256" key="2">
    <source>
        <dbReference type="ARBA" id="ARBA00022448"/>
    </source>
</evidence>
<accession>A0A538SF90</accession>
<keyword evidence="2 8" id="KW-0813">Transport</keyword>
<keyword evidence="4 8" id="KW-1133">Transmembrane helix</keyword>
<keyword evidence="9" id="KW-0732">Signal</keyword>
<dbReference type="FunFam" id="1.10.3720.10:FF:000001">
    <property type="entry name" value="Glycine betaine ABC transporter, permease"/>
    <property type="match status" value="1"/>
</dbReference>
<evidence type="ECO:0000256" key="3">
    <source>
        <dbReference type="ARBA" id="ARBA00022692"/>
    </source>
</evidence>
<sequence length="511" mass="54876">MTLTPRRHLTVACILTAFCLGSTPAPALARTGVVVGSKAFPESWVLAEALARVLRSEGVPRVEHRNNLGGTEIVYQALRAGDVDAYPEYTGTIAQVILHRSVSTSLSGMRRVLSREGIGVSDPLGFNDSYALAVTKNVRERYRLESISDLARHPELKLGLTHEFLGRPDGWPGLVRHYGLSMPHVLGIQHELAYTALERGRIDVTDIYTTDAEIERLRLHVLRDDRGFFPRYDAVWLYRLDLGRREPRAVRAMHRLTGRIDEAAMIRANARVVLGHRSYGEAADSLLAETLPSGQERTPAATNTLWGGILRNTGRHLSLVLISLLLAVLAGIPLGVLAARSPWLGSAILSVTGLLQTIPSLALLAALIPLFGIGAVPALIALFLYSLLPIVRNTYVGLTTLPGPLAEAADAIGLSPRAQLLRVRLPMASPAIMAGIKTSAVINVGTATLAALIGAGGLGEPILSGIQLRQGSLILQGAVPAALLALLVQRAFDLVDRVAIPRGLRLPPSPR</sequence>
<dbReference type="Pfam" id="PF00528">
    <property type="entry name" value="BPD_transp_1"/>
    <property type="match status" value="1"/>
</dbReference>
<dbReference type="PANTHER" id="PTHR30177">
    <property type="entry name" value="GLYCINE BETAINE/L-PROLINE TRANSPORT SYSTEM PERMEASE PROTEIN PROW"/>
    <property type="match status" value="1"/>
</dbReference>
<dbReference type="Gene3D" id="3.40.190.120">
    <property type="entry name" value="Osmoprotection protein (prox), domain 2"/>
    <property type="match status" value="1"/>
</dbReference>
<evidence type="ECO:0000256" key="5">
    <source>
        <dbReference type="ARBA" id="ARBA00023136"/>
    </source>
</evidence>
<gene>
    <name evidence="11" type="ORF">E6K71_03380</name>
</gene>
<dbReference type="GO" id="GO:0031460">
    <property type="term" value="P:glycine betaine transport"/>
    <property type="evidence" value="ECO:0007669"/>
    <property type="project" value="TreeGrafter"/>
</dbReference>
<protein>
    <submittedName>
        <fullName evidence="11">ABC transporter permease subunit</fullName>
    </submittedName>
</protein>